<dbReference type="RefSeq" id="XP_016939085.3">
    <property type="nucleotide sequence ID" value="XM_017083596.4"/>
</dbReference>
<dbReference type="AlphaFoldDB" id="A0AB39ZMC0"/>
<feature type="compositionally biased region" description="Polar residues" evidence="1">
    <location>
        <begin position="163"/>
        <end position="173"/>
    </location>
</feature>
<evidence type="ECO:0000313" key="3">
    <source>
        <dbReference type="RefSeq" id="XP_016939085.3"/>
    </source>
</evidence>
<protein>
    <submittedName>
        <fullName evidence="3">Uncharacterized protein</fullName>
    </submittedName>
</protein>
<feature type="region of interest" description="Disordered" evidence="1">
    <location>
        <begin position="159"/>
        <end position="212"/>
    </location>
</feature>
<organism evidence="2 3">
    <name type="scientific">Drosophila suzukii</name>
    <name type="common">Spotted-wing drosophila fruit fly</name>
    <dbReference type="NCBI Taxonomy" id="28584"/>
    <lineage>
        <taxon>Eukaryota</taxon>
        <taxon>Metazoa</taxon>
        <taxon>Ecdysozoa</taxon>
        <taxon>Arthropoda</taxon>
        <taxon>Hexapoda</taxon>
        <taxon>Insecta</taxon>
        <taxon>Pterygota</taxon>
        <taxon>Neoptera</taxon>
        <taxon>Endopterygota</taxon>
        <taxon>Diptera</taxon>
        <taxon>Brachycera</taxon>
        <taxon>Muscomorpha</taxon>
        <taxon>Ephydroidea</taxon>
        <taxon>Drosophilidae</taxon>
        <taxon>Drosophila</taxon>
        <taxon>Sophophora</taxon>
    </lineage>
</organism>
<dbReference type="GeneID" id="108016786"/>
<accession>A0AB39ZMC0</accession>
<evidence type="ECO:0000313" key="2">
    <source>
        <dbReference type="Proteomes" id="UP001652628"/>
    </source>
</evidence>
<keyword evidence="2" id="KW-1185">Reference proteome</keyword>
<dbReference type="Proteomes" id="UP001652628">
    <property type="component" value="Chromosome 2L"/>
</dbReference>
<gene>
    <name evidence="3" type="primary">LOC108016786</name>
</gene>
<evidence type="ECO:0000256" key="1">
    <source>
        <dbReference type="SAM" id="MobiDB-lite"/>
    </source>
</evidence>
<reference evidence="2" key="1">
    <citation type="submission" date="2025-05" db="UniProtKB">
        <authorList>
            <consortium name="RefSeq"/>
        </authorList>
    </citation>
    <scope>NUCLEOTIDE SEQUENCE [LARGE SCALE GENOMIC DNA]</scope>
</reference>
<sequence length="234" mass="27145">MTLISRTCCHLGVSNYRLSRRRRWRFYWVWLTLLAKDQWSISAKMVGWLETRRLLVLLLMALGFCLGGSKDADADAKWMAPLKQYGYTAKHLKNKVEHGEFTTFELGTPNYRILNPEDEPEYITADQPHYQEMLKRLTSAQSGTDTIDVEMASRRETVRLVPDQSSNQKSSEIQEAAQPKSQLEPRRWDKIKKRSSIQRTETVEQDANDERSFIPDIKVYSGAKPFQSRVANLN</sequence>
<reference evidence="3" key="2">
    <citation type="submission" date="2025-08" db="UniProtKB">
        <authorList>
            <consortium name="RefSeq"/>
        </authorList>
    </citation>
    <scope>IDENTIFICATION</scope>
</reference>
<proteinExistence type="predicted"/>
<name>A0AB39ZMC0_DROSZ</name>